<name>A0ABS9CNK0_9FIRM</name>
<proteinExistence type="predicted"/>
<dbReference type="PANTHER" id="PTHR12526:SF630">
    <property type="entry name" value="GLYCOSYLTRANSFERASE"/>
    <property type="match status" value="1"/>
</dbReference>
<evidence type="ECO:0000259" key="2">
    <source>
        <dbReference type="Pfam" id="PF13439"/>
    </source>
</evidence>
<dbReference type="InterPro" id="IPR001296">
    <property type="entry name" value="Glyco_trans_1"/>
</dbReference>
<dbReference type="EMBL" id="JAFBIT010000002">
    <property type="protein sequence ID" value="MCF2652704.1"/>
    <property type="molecule type" value="Genomic_DNA"/>
</dbReference>
<evidence type="ECO:0000313" key="3">
    <source>
        <dbReference type="EMBL" id="MCF2652704.1"/>
    </source>
</evidence>
<dbReference type="Pfam" id="PF13439">
    <property type="entry name" value="Glyco_transf_4"/>
    <property type="match status" value="1"/>
</dbReference>
<dbReference type="Gene3D" id="3.40.50.2000">
    <property type="entry name" value="Glycogen Phosphorylase B"/>
    <property type="match status" value="2"/>
</dbReference>
<organism evidence="3 4">
    <name type="scientific">Anaeromassilibacillus senegalensis</name>
    <dbReference type="NCBI Taxonomy" id="1673717"/>
    <lineage>
        <taxon>Bacteria</taxon>
        <taxon>Bacillati</taxon>
        <taxon>Bacillota</taxon>
        <taxon>Clostridia</taxon>
        <taxon>Eubacteriales</taxon>
        <taxon>Acutalibacteraceae</taxon>
        <taxon>Anaeromassilibacillus</taxon>
    </lineage>
</organism>
<dbReference type="InterPro" id="IPR028098">
    <property type="entry name" value="Glyco_trans_4-like_N"/>
</dbReference>
<reference evidence="3 4" key="1">
    <citation type="submission" date="2020-12" db="EMBL/GenBank/DDBJ databases">
        <title>Whole genome sequences of gut porcine anaerobes.</title>
        <authorList>
            <person name="Kubasova T."/>
            <person name="Jahodarova E."/>
            <person name="Rychlik I."/>
        </authorList>
    </citation>
    <scope>NUCLEOTIDE SEQUENCE [LARGE SCALE GENOMIC DNA]</scope>
    <source>
        <strain evidence="3 4">An867</strain>
    </source>
</reference>
<comment type="caution">
    <text evidence="3">The sequence shown here is derived from an EMBL/GenBank/DDBJ whole genome shotgun (WGS) entry which is preliminary data.</text>
</comment>
<accession>A0ABS9CNK0</accession>
<feature type="domain" description="Glycosyltransferase subfamily 4-like N-terminal" evidence="2">
    <location>
        <begin position="15"/>
        <end position="173"/>
    </location>
</feature>
<gene>
    <name evidence="3" type="ORF">JQM67_08820</name>
</gene>
<keyword evidence="4" id="KW-1185">Reference proteome</keyword>
<evidence type="ECO:0000259" key="1">
    <source>
        <dbReference type="Pfam" id="PF00534"/>
    </source>
</evidence>
<sequence>MKKKVLFVIHDLGQGGAEKVLINLVNNLDRTKFDITVMALFGGGVNEQFLKKDIRLLICYKSAFPGNSHLMKLFTPGQLYRHYIREHYDVVISYLEGPSARIVSGCPDSDTKLVSWIHCTMDTLQKASRSFRTIAEAQKCYNRFDRLIFVSECVKGAFRSVCPVTTPCEVLYNTNETGKILAASREKVEESVFTAGEIRICGMGKLTQNKGFDRLLRIHRKLQADGYPVHTYILGEGEERASLEQYMEENGISDSVTLLGYQTNPYKFVRCCDLYVCTSHTEGFSTAATEALVVGTPVCTVEVSGMKEMLGENNEWGIVTENDEDALYEGIRHLLDDPGLLAHYREQALLRGRTFRTENTVGAVEEMLENL</sequence>
<evidence type="ECO:0000313" key="4">
    <source>
        <dbReference type="Proteomes" id="UP001299220"/>
    </source>
</evidence>
<dbReference type="Pfam" id="PF00534">
    <property type="entry name" value="Glycos_transf_1"/>
    <property type="match status" value="1"/>
</dbReference>
<dbReference type="CDD" id="cd03811">
    <property type="entry name" value="GT4_GT28_WabH-like"/>
    <property type="match status" value="1"/>
</dbReference>
<dbReference type="RefSeq" id="WP_235323735.1">
    <property type="nucleotide sequence ID" value="NZ_JAFBIT010000002.1"/>
</dbReference>
<feature type="domain" description="Glycosyl transferase family 1" evidence="1">
    <location>
        <begin position="189"/>
        <end position="348"/>
    </location>
</feature>
<dbReference type="SUPFAM" id="SSF53756">
    <property type="entry name" value="UDP-Glycosyltransferase/glycogen phosphorylase"/>
    <property type="match status" value="1"/>
</dbReference>
<dbReference type="PANTHER" id="PTHR12526">
    <property type="entry name" value="GLYCOSYLTRANSFERASE"/>
    <property type="match status" value="1"/>
</dbReference>
<dbReference type="Proteomes" id="UP001299220">
    <property type="component" value="Unassembled WGS sequence"/>
</dbReference>
<protein>
    <submittedName>
        <fullName evidence="3">Glycosyltransferase</fullName>
    </submittedName>
</protein>